<keyword evidence="3" id="KW-0520">NAD</keyword>
<evidence type="ECO:0000256" key="1">
    <source>
        <dbReference type="ARBA" id="ARBA00022857"/>
    </source>
</evidence>
<accession>A0A1V0GY09</accession>
<dbReference type="EMBL" id="CP020443">
    <property type="protein sequence ID" value="ARC38708.1"/>
    <property type="molecule type" value="Genomic_DNA"/>
</dbReference>
<dbReference type="PANTHER" id="PTHR10996:SF178">
    <property type="entry name" value="2-HYDROXYACID DEHYDROGENASE YGL185C-RELATED"/>
    <property type="match status" value="1"/>
</dbReference>
<dbReference type="RefSeq" id="WP_080623002.1">
    <property type="nucleotide sequence ID" value="NZ_CAWMZI010000004.1"/>
</dbReference>
<dbReference type="InterPro" id="IPR006139">
    <property type="entry name" value="D-isomer_2_OHA_DH_cat_dom"/>
</dbReference>
<dbReference type="Gene3D" id="3.40.50.720">
    <property type="entry name" value="NAD(P)-binding Rossmann-like Domain"/>
    <property type="match status" value="2"/>
</dbReference>
<evidence type="ECO:0000313" key="7">
    <source>
        <dbReference type="EMBL" id="ARC38708.1"/>
    </source>
</evidence>
<feature type="domain" description="D-isomer specific 2-hydroxyacid dehydrogenase NAD-binding" evidence="6">
    <location>
        <begin position="112"/>
        <end position="284"/>
    </location>
</feature>
<gene>
    <name evidence="7" type="ORF">A6J80_20605</name>
</gene>
<keyword evidence="8" id="KW-1185">Reference proteome</keyword>
<dbReference type="Pfam" id="PF00389">
    <property type="entry name" value="2-Hacid_dh"/>
    <property type="match status" value="1"/>
</dbReference>
<dbReference type="CDD" id="cd12156">
    <property type="entry name" value="HPPR"/>
    <property type="match status" value="1"/>
</dbReference>
<dbReference type="InterPro" id="IPR006140">
    <property type="entry name" value="D-isomer_DH_NAD-bd"/>
</dbReference>
<name>A0A1V0GY09_9RHOB</name>
<sequence length="324" mass="34254">MTQTPQTEILQTGPMMAMIERQLAAHFHVHRLDRDDAAALARAAPRIRAVATAAGGGLGVDRALIARLPALEIVANFGVGYDAVDVGAAAERGIVVTNTPGVLDDEVADLAVALLLATVRRLPQADRFLREGRWTSAAFPLTGSLRDRSIGIVGLGRIGRAIAGRLAAFGRPLAYHARNPVAGVPWRHYADLRQMARAVDILVVIVPGGAATRHLIDRPVLEALGPSGILINVARGSVVDEAALIRALGDGTIAAAGLDVFADEPDVPEALRRMDNVVLLPHVASATHFTRNAMGQLVVDNLLAWSQGRPPLTPVPETPWPAKA</sequence>
<protein>
    <submittedName>
        <fullName evidence="7">2-hydroxyacid dehydrogenase</fullName>
    </submittedName>
</protein>
<feature type="domain" description="D-isomer specific 2-hydroxyacid dehydrogenase catalytic" evidence="5">
    <location>
        <begin position="25"/>
        <end position="315"/>
    </location>
</feature>
<dbReference type="GO" id="GO:0016618">
    <property type="term" value="F:hydroxypyruvate reductase [NAD(P)H] activity"/>
    <property type="evidence" value="ECO:0007669"/>
    <property type="project" value="TreeGrafter"/>
</dbReference>
<keyword evidence="7" id="KW-0614">Plasmid</keyword>
<evidence type="ECO:0000259" key="5">
    <source>
        <dbReference type="Pfam" id="PF00389"/>
    </source>
</evidence>
<evidence type="ECO:0000256" key="3">
    <source>
        <dbReference type="ARBA" id="ARBA00023027"/>
    </source>
</evidence>
<dbReference type="GO" id="GO:0030267">
    <property type="term" value="F:glyoxylate reductase (NADPH) activity"/>
    <property type="evidence" value="ECO:0007669"/>
    <property type="project" value="TreeGrafter"/>
</dbReference>
<evidence type="ECO:0000256" key="4">
    <source>
        <dbReference type="RuleBase" id="RU003719"/>
    </source>
</evidence>
<proteinExistence type="inferred from homology"/>
<dbReference type="KEGG" id="pye:A6J80_20605"/>
<dbReference type="AlphaFoldDB" id="A0A1V0GY09"/>
<reference evidence="7" key="1">
    <citation type="submission" date="2017-12" db="EMBL/GenBank/DDBJ databases">
        <title>FDA dAtabase for Regulatory Grade micrObial Sequences (FDA-ARGOS): Supporting development and validation of Infectious Disease Dx tests.</title>
        <authorList>
            <person name="Campos J."/>
            <person name="Goldberg B."/>
            <person name="Tallon L."/>
            <person name="Sadzewicz L."/>
            <person name="Sengamalay N."/>
            <person name="Ott S."/>
            <person name="Godinez A."/>
            <person name="Nagaraj S."/>
            <person name="Vyas G."/>
            <person name="Aluvathingal J."/>
            <person name="Nadendla S."/>
            <person name="Geyer C."/>
            <person name="Nandy P."/>
            <person name="Hobson J."/>
            <person name="Sichtig H."/>
        </authorList>
    </citation>
    <scope>NUCLEOTIDE SEQUENCE</scope>
    <source>
        <strain evidence="7">FDAARGOS_252</strain>
        <plasmid evidence="7">unnamed3</plasmid>
    </source>
</reference>
<keyword evidence="2 4" id="KW-0560">Oxidoreductase</keyword>
<dbReference type="SUPFAM" id="SSF52283">
    <property type="entry name" value="Formate/glycerate dehydrogenase catalytic domain-like"/>
    <property type="match status" value="1"/>
</dbReference>
<dbReference type="GO" id="GO:0051287">
    <property type="term" value="F:NAD binding"/>
    <property type="evidence" value="ECO:0007669"/>
    <property type="project" value="InterPro"/>
</dbReference>
<comment type="similarity">
    <text evidence="4">Belongs to the D-isomer specific 2-hydroxyacid dehydrogenase family.</text>
</comment>
<dbReference type="GO" id="GO:0005829">
    <property type="term" value="C:cytosol"/>
    <property type="evidence" value="ECO:0007669"/>
    <property type="project" value="TreeGrafter"/>
</dbReference>
<dbReference type="InterPro" id="IPR050223">
    <property type="entry name" value="D-isomer_2-hydroxyacid_DH"/>
</dbReference>
<evidence type="ECO:0000256" key="2">
    <source>
        <dbReference type="ARBA" id="ARBA00023002"/>
    </source>
</evidence>
<dbReference type="PANTHER" id="PTHR10996">
    <property type="entry name" value="2-HYDROXYACID DEHYDROGENASE-RELATED"/>
    <property type="match status" value="1"/>
</dbReference>
<evidence type="ECO:0000313" key="8">
    <source>
        <dbReference type="Proteomes" id="UP000191257"/>
    </source>
</evidence>
<evidence type="ECO:0000259" key="6">
    <source>
        <dbReference type="Pfam" id="PF02826"/>
    </source>
</evidence>
<dbReference type="FunFam" id="3.40.50.720:FF:000213">
    <property type="entry name" value="Putative 2-hydroxyacid dehydrogenase"/>
    <property type="match status" value="1"/>
</dbReference>
<dbReference type="InterPro" id="IPR036291">
    <property type="entry name" value="NAD(P)-bd_dom_sf"/>
</dbReference>
<dbReference type="SUPFAM" id="SSF51735">
    <property type="entry name" value="NAD(P)-binding Rossmann-fold domains"/>
    <property type="match status" value="1"/>
</dbReference>
<dbReference type="Proteomes" id="UP000191257">
    <property type="component" value="Plasmid unnamed3"/>
</dbReference>
<organism evidence="7 8">
    <name type="scientific">Paracoccus yeei</name>
    <dbReference type="NCBI Taxonomy" id="147645"/>
    <lineage>
        <taxon>Bacteria</taxon>
        <taxon>Pseudomonadati</taxon>
        <taxon>Pseudomonadota</taxon>
        <taxon>Alphaproteobacteria</taxon>
        <taxon>Rhodobacterales</taxon>
        <taxon>Paracoccaceae</taxon>
        <taxon>Paracoccus</taxon>
    </lineage>
</organism>
<geneLocation type="plasmid" evidence="7 8">
    <name>unnamed3</name>
</geneLocation>
<keyword evidence="1" id="KW-0521">NADP</keyword>
<dbReference type="Pfam" id="PF02826">
    <property type="entry name" value="2-Hacid_dh_C"/>
    <property type="match status" value="1"/>
</dbReference>